<feature type="region of interest" description="Disordered" evidence="2">
    <location>
        <begin position="1"/>
        <end position="34"/>
    </location>
</feature>
<protein>
    <submittedName>
        <fullName evidence="3">Zn(2)-C6 fungal-type domain-containing protein</fullName>
    </submittedName>
</protein>
<gene>
    <name evidence="3" type="ORF">SUNI508_04256</name>
</gene>
<organism evidence="3 4">
    <name type="scientific">Seiridium unicorne</name>
    <dbReference type="NCBI Taxonomy" id="138068"/>
    <lineage>
        <taxon>Eukaryota</taxon>
        <taxon>Fungi</taxon>
        <taxon>Dikarya</taxon>
        <taxon>Ascomycota</taxon>
        <taxon>Pezizomycotina</taxon>
        <taxon>Sordariomycetes</taxon>
        <taxon>Xylariomycetidae</taxon>
        <taxon>Amphisphaeriales</taxon>
        <taxon>Sporocadaceae</taxon>
        <taxon>Seiridium</taxon>
    </lineage>
</organism>
<dbReference type="InterPro" id="IPR021858">
    <property type="entry name" value="Fun_TF"/>
</dbReference>
<keyword evidence="4" id="KW-1185">Reference proteome</keyword>
<evidence type="ECO:0000256" key="1">
    <source>
        <dbReference type="ARBA" id="ARBA00023242"/>
    </source>
</evidence>
<evidence type="ECO:0000256" key="2">
    <source>
        <dbReference type="SAM" id="MobiDB-lite"/>
    </source>
</evidence>
<evidence type="ECO:0000313" key="3">
    <source>
        <dbReference type="EMBL" id="KAK9423362.1"/>
    </source>
</evidence>
<proteinExistence type="predicted"/>
<comment type="caution">
    <text evidence="3">The sequence shown here is derived from an EMBL/GenBank/DDBJ whole genome shotgun (WGS) entry which is preliminary data.</text>
</comment>
<dbReference type="EMBL" id="JARVKF010000079">
    <property type="protein sequence ID" value="KAK9423362.1"/>
    <property type="molecule type" value="Genomic_DNA"/>
</dbReference>
<keyword evidence="1" id="KW-0539">Nucleus</keyword>
<sequence length="436" mass="48849">MRPQQLLVRMPRGSPGRKKAHGLPPPSPTRFGAGQPEAQVDKAAIVMEDPCPPFVPPVISTMDHAQALVDEDQKLAIQFAVVPGLAFAVRRQAWICLVHGPPIFRETFLALKHVFETVQRGRRDFSHTSLLAGADALRTLRNATVNDQTSLTRFLSLTALLQSFDRLVHGISTQVIMESTLIKVRSTQIALDTEHQNISVALTCLIFIDTANCLLKSRIPIMKISPPHVDLPDRLAGLCGTLLPLLYNICCLLHSIRKRGYSSYDVTTSIQWQEMYQAALGWEPCRSSCVFENSSHRDRTVLLSQAYAYRAATILILDQVRPQAIEFPWGSTEGRYGPLDDNVGIILDQAMECVKLINRPPPFTNVPLIVAALEAEGEERRGLLLELIQQPSESVRYAHIPRLKEIVTEFWNDKDMGVVYSWLTFLQRTDLPSIFP</sequence>
<evidence type="ECO:0000313" key="4">
    <source>
        <dbReference type="Proteomes" id="UP001408356"/>
    </source>
</evidence>
<reference evidence="3 4" key="1">
    <citation type="journal article" date="2024" name="J. Plant Pathol.">
        <title>Sequence and assembly of the genome of Seiridium unicorne, isolate CBS 538.82, causal agent of cypress canker disease.</title>
        <authorList>
            <person name="Scali E."/>
            <person name="Rocca G.D."/>
            <person name="Danti R."/>
            <person name="Garbelotto M."/>
            <person name="Barberini S."/>
            <person name="Baroncelli R."/>
            <person name="Emiliani G."/>
        </authorList>
    </citation>
    <scope>NUCLEOTIDE SEQUENCE [LARGE SCALE GENOMIC DNA]</scope>
    <source>
        <strain evidence="3 4">BM-138-508</strain>
    </source>
</reference>
<name>A0ABR2V8Y0_9PEZI</name>
<dbReference type="Pfam" id="PF11951">
    <property type="entry name" value="Fungal_trans_2"/>
    <property type="match status" value="1"/>
</dbReference>
<accession>A0ABR2V8Y0</accession>
<dbReference type="Proteomes" id="UP001408356">
    <property type="component" value="Unassembled WGS sequence"/>
</dbReference>